<sequence length="142" mass="16210">MIRSIGVCNFHTHHIDEILKVAEHKPVLNQVELHPWLSQDKLLEYDNKHSIVTQAWSPLARGQILENEPLAAIAATHDKSVAQVVLRWHIQRGVAVIPKSNSKDRIIENMNVFDFELTKEDMAVISSLNTNYRTGVDPEDRN</sequence>
<dbReference type="PROSITE" id="PS00063">
    <property type="entry name" value="ALDOKETO_REDUCTASE_3"/>
    <property type="match status" value="1"/>
</dbReference>
<dbReference type="Pfam" id="PF00248">
    <property type="entry name" value="Aldo_ket_red"/>
    <property type="match status" value="1"/>
</dbReference>
<dbReference type="PRINTS" id="PR00069">
    <property type="entry name" value="ALDKETRDTASE"/>
</dbReference>
<dbReference type="InterPro" id="IPR036812">
    <property type="entry name" value="NAD(P)_OxRdtase_dom_sf"/>
</dbReference>
<dbReference type="InterPro" id="IPR018170">
    <property type="entry name" value="Aldo/ket_reductase_CS"/>
</dbReference>
<dbReference type="PANTHER" id="PTHR43827:SF3">
    <property type="entry name" value="NADP-DEPENDENT OXIDOREDUCTASE DOMAIN-CONTAINING PROTEIN"/>
    <property type="match status" value="1"/>
</dbReference>
<name>A0A6J6JP87_9ZZZZ</name>
<organism evidence="5">
    <name type="scientific">freshwater metagenome</name>
    <dbReference type="NCBI Taxonomy" id="449393"/>
    <lineage>
        <taxon>unclassified sequences</taxon>
        <taxon>metagenomes</taxon>
        <taxon>ecological metagenomes</taxon>
    </lineage>
</organism>
<reference evidence="5" key="1">
    <citation type="submission" date="2020-05" db="EMBL/GenBank/DDBJ databases">
        <authorList>
            <person name="Chiriac C."/>
            <person name="Salcher M."/>
            <person name="Ghai R."/>
            <person name="Kavagutti S V."/>
        </authorList>
    </citation>
    <scope>NUCLEOTIDE SEQUENCE</scope>
</reference>
<protein>
    <submittedName>
        <fullName evidence="5">Unannotated protein</fullName>
    </submittedName>
</protein>
<evidence type="ECO:0000313" key="5">
    <source>
        <dbReference type="EMBL" id="CAB4638235.1"/>
    </source>
</evidence>
<accession>A0A6J6JP87</accession>
<dbReference type="AlphaFoldDB" id="A0A6J6JP87"/>
<proteinExistence type="inferred from homology"/>
<dbReference type="SUPFAM" id="SSF51430">
    <property type="entry name" value="NAD(P)-linked oxidoreductase"/>
    <property type="match status" value="1"/>
</dbReference>
<comment type="similarity">
    <text evidence="1">Belongs to the aldo/keto reductase family.</text>
</comment>
<dbReference type="InterPro" id="IPR023210">
    <property type="entry name" value="NADP_OxRdtase_dom"/>
</dbReference>
<dbReference type="GO" id="GO:0016616">
    <property type="term" value="F:oxidoreductase activity, acting on the CH-OH group of donors, NAD or NADP as acceptor"/>
    <property type="evidence" value="ECO:0007669"/>
    <property type="project" value="UniProtKB-ARBA"/>
</dbReference>
<feature type="domain" description="NADP-dependent oxidoreductase" evidence="4">
    <location>
        <begin position="2"/>
        <end position="129"/>
    </location>
</feature>
<evidence type="ECO:0000256" key="3">
    <source>
        <dbReference type="ARBA" id="ARBA00023002"/>
    </source>
</evidence>
<evidence type="ECO:0000259" key="4">
    <source>
        <dbReference type="Pfam" id="PF00248"/>
    </source>
</evidence>
<evidence type="ECO:0000256" key="1">
    <source>
        <dbReference type="ARBA" id="ARBA00007905"/>
    </source>
</evidence>
<keyword evidence="3" id="KW-0560">Oxidoreductase</keyword>
<dbReference type="PANTHER" id="PTHR43827">
    <property type="entry name" value="2,5-DIKETO-D-GLUCONIC ACID REDUCTASE"/>
    <property type="match status" value="1"/>
</dbReference>
<dbReference type="EMBL" id="CAEZVM010000060">
    <property type="protein sequence ID" value="CAB4638235.1"/>
    <property type="molecule type" value="Genomic_DNA"/>
</dbReference>
<keyword evidence="2" id="KW-0521">NADP</keyword>
<dbReference type="Gene3D" id="3.20.20.100">
    <property type="entry name" value="NADP-dependent oxidoreductase domain"/>
    <property type="match status" value="1"/>
</dbReference>
<evidence type="ECO:0000256" key="2">
    <source>
        <dbReference type="ARBA" id="ARBA00022857"/>
    </source>
</evidence>
<dbReference type="InterPro" id="IPR020471">
    <property type="entry name" value="AKR"/>
</dbReference>
<gene>
    <name evidence="5" type="ORF">UFOPK2032_01083</name>
</gene>